<dbReference type="Gene3D" id="1.10.510.10">
    <property type="entry name" value="Transferase(Phosphotransferase) domain 1"/>
    <property type="match status" value="1"/>
</dbReference>
<feature type="compositionally biased region" description="Polar residues" evidence="4">
    <location>
        <begin position="611"/>
        <end position="627"/>
    </location>
</feature>
<keyword evidence="7" id="KW-1185">Reference proteome</keyword>
<proteinExistence type="inferred from homology"/>
<dbReference type="PANTHER" id="PTHR48014">
    <property type="entry name" value="SERINE/THREONINE-PROTEIN KINASE FRAY2"/>
    <property type="match status" value="1"/>
</dbReference>
<organism evidence="6 7">
    <name type="scientific">Linnemannia gamsii</name>
    <dbReference type="NCBI Taxonomy" id="64522"/>
    <lineage>
        <taxon>Eukaryota</taxon>
        <taxon>Fungi</taxon>
        <taxon>Fungi incertae sedis</taxon>
        <taxon>Mucoromycota</taxon>
        <taxon>Mortierellomycotina</taxon>
        <taxon>Mortierellomycetes</taxon>
        <taxon>Mortierellales</taxon>
        <taxon>Mortierellaceae</taxon>
        <taxon>Linnemannia</taxon>
    </lineage>
</organism>
<reference evidence="6" key="1">
    <citation type="journal article" date="2020" name="Fungal Divers.">
        <title>Resolving the Mortierellaceae phylogeny through synthesis of multi-gene phylogenetics and phylogenomics.</title>
        <authorList>
            <person name="Vandepol N."/>
            <person name="Liber J."/>
            <person name="Desiro A."/>
            <person name="Na H."/>
            <person name="Kennedy M."/>
            <person name="Barry K."/>
            <person name="Grigoriev I.V."/>
            <person name="Miller A.N."/>
            <person name="O'Donnell K."/>
            <person name="Stajich J.E."/>
            <person name="Bonito G."/>
        </authorList>
    </citation>
    <scope>NUCLEOTIDE SEQUENCE</scope>
    <source>
        <strain evidence="6">NVP60</strain>
    </source>
</reference>
<dbReference type="AlphaFoldDB" id="A0A9P6UQB2"/>
<evidence type="ECO:0000313" key="6">
    <source>
        <dbReference type="EMBL" id="KAG0316157.1"/>
    </source>
</evidence>
<feature type="compositionally biased region" description="Polar residues" evidence="4">
    <location>
        <begin position="408"/>
        <end position="418"/>
    </location>
</feature>
<sequence length="798" mass="86016">MERISSTGSTKHPSSIHSGSGYIPTSPVSSLPPPSLLHDDVFSNNPEDYDIRLPIGYGSSAVVYNAYYKPLNRRVAIKVIDLDMFERNQIDELRRETQVMALCKHPNVLRVNGAFVTDSKLYIVTPYLSAGSCLDIMKTAYPEGFDEISIATILKQALQGLDYLHKNGHIHRDVKAGNLLVDDDGSVLLGDFGVSSSLMENGDRRGQRKTFVGTPCWMAPEVMEQAGYDYKADIWSFGITAIELATGHAPFAKYPPIKVLMLTLSNDPPTLDRESTKHRYSKLLKEMIDCCLQKDASRRPSAEKLLNHSFFKQAKKKSHLVTGLLHNLPPLEQRPPKKAPPKANIPEKGVSWDFGADDQPDEPVRRPRTVTFERPDRPVSTATTESVVSGTLISESRSLDNMPEDDLQQQTGTPASSHSGDKPVKKSRFVVEDSSSAISSPPTSNQGAESNFTPSGMASPSLSHSVVSPTPLPANQNLHGLGVSSNGSEPISTPEVRKGRFSVKDTTLTISSPTPTSTKAAGGESLMSPSRSLSSSPVEGIPDGVHIGAPLELGPSERKSRFEVHHSHAGALTPTNGTGLNSPVLSATQILSREPSQSRVAGDLGLSRDSSVTRVSRFSVEPSQSPLETGPPSAAASTAGTPNASQNKRSRFQVSNVEGRPGDIAPADVGGSAHSTPNTSPSASLLRGQVDIMEGQSTPAVYAHLETLYRQNEQQRVILTELFAGLGMKAGGSIPSATKSQLSHIESQLTSVVPSSVGGQGQVTMERQLQTTIRENESLRRENEALKRELDRLRRGGL</sequence>
<dbReference type="GO" id="GO:0005524">
    <property type="term" value="F:ATP binding"/>
    <property type="evidence" value="ECO:0007669"/>
    <property type="project" value="UniProtKB-UniRule"/>
</dbReference>
<dbReference type="GO" id="GO:0004672">
    <property type="term" value="F:protein kinase activity"/>
    <property type="evidence" value="ECO:0007669"/>
    <property type="project" value="InterPro"/>
</dbReference>
<comment type="caution">
    <text evidence="6">The sequence shown here is derived from an EMBL/GenBank/DDBJ whole genome shotgun (WGS) entry which is preliminary data.</text>
</comment>
<dbReference type="EMBL" id="JAAAIN010000325">
    <property type="protein sequence ID" value="KAG0316157.1"/>
    <property type="molecule type" value="Genomic_DNA"/>
</dbReference>
<protein>
    <recommendedName>
        <fullName evidence="5">Protein kinase domain-containing protein</fullName>
    </recommendedName>
</protein>
<keyword evidence="2" id="KW-0067">ATP-binding</keyword>
<dbReference type="PROSITE" id="PS00107">
    <property type="entry name" value="PROTEIN_KINASE_ATP"/>
    <property type="match status" value="1"/>
</dbReference>
<dbReference type="SMART" id="SM00220">
    <property type="entry name" value="S_TKc"/>
    <property type="match status" value="1"/>
</dbReference>
<feature type="compositionally biased region" description="Polar residues" evidence="4">
    <location>
        <begin position="445"/>
        <end position="491"/>
    </location>
</feature>
<feature type="region of interest" description="Disordered" evidence="4">
    <location>
        <begin position="611"/>
        <end position="684"/>
    </location>
</feature>
<feature type="coiled-coil region" evidence="3">
    <location>
        <begin position="762"/>
        <end position="796"/>
    </location>
</feature>
<feature type="domain" description="Protein kinase" evidence="5">
    <location>
        <begin position="49"/>
        <end position="311"/>
    </location>
</feature>
<dbReference type="InterPro" id="IPR017441">
    <property type="entry name" value="Protein_kinase_ATP_BS"/>
</dbReference>
<feature type="region of interest" description="Disordered" evidence="4">
    <location>
        <begin position="1"/>
        <end position="28"/>
    </location>
</feature>
<name>A0A9P6UQB2_9FUNG</name>
<feature type="region of interest" description="Disordered" evidence="4">
    <location>
        <begin position="327"/>
        <end position="550"/>
    </location>
</feature>
<feature type="compositionally biased region" description="Polar residues" evidence="4">
    <location>
        <begin position="380"/>
        <end position="396"/>
    </location>
</feature>
<feature type="compositionally biased region" description="Low complexity" evidence="4">
    <location>
        <begin position="525"/>
        <end position="537"/>
    </location>
</feature>
<dbReference type="Proteomes" id="UP000823405">
    <property type="component" value="Unassembled WGS sequence"/>
</dbReference>
<dbReference type="OrthoDB" id="248923at2759"/>
<keyword evidence="2" id="KW-0547">Nucleotide-binding</keyword>
<feature type="compositionally biased region" description="Low complexity" evidence="4">
    <location>
        <begin position="630"/>
        <end position="645"/>
    </location>
</feature>
<dbReference type="GO" id="GO:0043539">
    <property type="term" value="F:protein serine/threonine kinase activator activity"/>
    <property type="evidence" value="ECO:0007669"/>
    <property type="project" value="InterPro"/>
</dbReference>
<feature type="compositionally biased region" description="Low complexity" evidence="4">
    <location>
        <begin position="506"/>
        <end position="518"/>
    </location>
</feature>
<evidence type="ECO:0000313" key="7">
    <source>
        <dbReference type="Proteomes" id="UP000823405"/>
    </source>
</evidence>
<evidence type="ECO:0000256" key="3">
    <source>
        <dbReference type="SAM" id="Coils"/>
    </source>
</evidence>
<evidence type="ECO:0000256" key="4">
    <source>
        <dbReference type="SAM" id="MobiDB-lite"/>
    </source>
</evidence>
<evidence type="ECO:0000256" key="1">
    <source>
        <dbReference type="ARBA" id="ARBA00008874"/>
    </source>
</evidence>
<feature type="binding site" evidence="2">
    <location>
        <position position="78"/>
    </location>
    <ligand>
        <name>ATP</name>
        <dbReference type="ChEBI" id="CHEBI:30616"/>
    </ligand>
</feature>
<dbReference type="FunFam" id="1.10.510.10:FF:000947">
    <property type="entry name" value="serine/threonine-protein kinase OSR1"/>
    <property type="match status" value="1"/>
</dbReference>
<dbReference type="InterPro" id="IPR047173">
    <property type="entry name" value="STRAD_A/B-like"/>
</dbReference>
<dbReference type="SUPFAM" id="SSF56112">
    <property type="entry name" value="Protein kinase-like (PK-like)"/>
    <property type="match status" value="1"/>
</dbReference>
<feature type="compositionally biased region" description="Polar residues" evidence="4">
    <location>
        <begin position="673"/>
        <end position="683"/>
    </location>
</feature>
<keyword evidence="3" id="KW-0175">Coiled coil</keyword>
<dbReference type="PROSITE" id="PS50011">
    <property type="entry name" value="PROTEIN_KINASE_DOM"/>
    <property type="match status" value="1"/>
</dbReference>
<dbReference type="Pfam" id="PF00069">
    <property type="entry name" value="Pkinase"/>
    <property type="match status" value="1"/>
</dbReference>
<feature type="compositionally biased region" description="Low complexity" evidence="4">
    <location>
        <begin position="434"/>
        <end position="444"/>
    </location>
</feature>
<dbReference type="PANTHER" id="PTHR48014:SF21">
    <property type="entry name" value="SERINE_THREONINE-PROTEIN KINASE FRAY2"/>
    <property type="match status" value="1"/>
</dbReference>
<feature type="compositionally biased region" description="Polar residues" evidence="4">
    <location>
        <begin position="1"/>
        <end position="18"/>
    </location>
</feature>
<evidence type="ECO:0000256" key="2">
    <source>
        <dbReference type="PROSITE-ProRule" id="PRU10141"/>
    </source>
</evidence>
<dbReference type="InterPro" id="IPR000719">
    <property type="entry name" value="Prot_kinase_dom"/>
</dbReference>
<comment type="similarity">
    <text evidence="1">Belongs to the protein kinase superfamily. STE Ser/Thr protein kinase family. STE20 subfamily.</text>
</comment>
<gene>
    <name evidence="6" type="ORF">BGZ97_007319</name>
</gene>
<accession>A0A9P6UQB2</accession>
<dbReference type="InterPro" id="IPR011009">
    <property type="entry name" value="Kinase-like_dom_sf"/>
</dbReference>
<evidence type="ECO:0000259" key="5">
    <source>
        <dbReference type="PROSITE" id="PS50011"/>
    </source>
</evidence>
<dbReference type="Gene3D" id="3.30.200.20">
    <property type="entry name" value="Phosphorylase Kinase, domain 1"/>
    <property type="match status" value="1"/>
</dbReference>